<gene>
    <name evidence="8" type="ORF">GIB67_024753</name>
</gene>
<keyword evidence="3 6" id="KW-0812">Transmembrane</keyword>
<feature type="transmembrane region" description="Helical" evidence="6">
    <location>
        <begin position="44"/>
        <end position="67"/>
    </location>
</feature>
<accession>A0A7J7NAL5</accession>
<evidence type="ECO:0000256" key="5">
    <source>
        <dbReference type="ARBA" id="ARBA00023136"/>
    </source>
</evidence>
<dbReference type="PANTHER" id="PTHR23504">
    <property type="entry name" value="MAJOR FACILITATOR SUPERFAMILY DOMAIN-CONTAINING PROTEIN 10"/>
    <property type="match status" value="1"/>
</dbReference>
<dbReference type="PROSITE" id="PS50850">
    <property type="entry name" value="MFS"/>
    <property type="match status" value="1"/>
</dbReference>
<dbReference type="InterPro" id="IPR020846">
    <property type="entry name" value="MFS_dom"/>
</dbReference>
<sequence>MGEENSHREVLLLKKKVYYEGCPGCLVEKRKQAQKGIPFKEFSLMWFVILGTALPISSLFPFLYFMIRDFHIAKKEEDIGYYAGFVGEPILPFTYVNLMVKYNILSEYRSVLCLFYPIFFQGSSFMFGRALTSYFWGVIADRYGRKPVVIFGLITIVVFNTLFGLSTSFWMAIATRFLLGSLNGILGPIRAYASEICRDEHQAMGLSLVSTAWGVGLIVGPSVGGFFAQPADKYPDIFSQDSLFGRFPYFLPCLCMSAFAALVAIVCIWLPETLHKHNGKEKEGCDEYEALEAPVCDVKEGINVKGPDSNESLFYNWPLMSSIIIYCVFSLHDMAYSEIFSLWAESPRKYGGLGYTTDDVGEVLSISGLGLLVFQAFLYPLAAKIFGLVMVSRISAVLALPLLASYPFIARLSGFRLSLLINCASMLKNIFYVSLITGLFVLQNNAVEQHQRGAANGISMTGQSLFKAFGPAGGGALFSWAQTRQHATFLPGNQIVFFILNVIAAIGFLMTFKPFLPQSLIK</sequence>
<reference evidence="8 9" key="1">
    <citation type="journal article" date="2020" name="IScience">
        <title>Genome Sequencing of the Endangered Kingdonia uniflora (Circaeasteraceae, Ranunculales) Reveals Potential Mechanisms of Evolutionary Specialization.</title>
        <authorList>
            <person name="Sun Y."/>
            <person name="Deng T."/>
            <person name="Zhang A."/>
            <person name="Moore M.J."/>
            <person name="Landis J.B."/>
            <person name="Lin N."/>
            <person name="Zhang H."/>
            <person name="Zhang X."/>
            <person name="Huang J."/>
            <person name="Zhang X."/>
            <person name="Sun H."/>
            <person name="Wang H."/>
        </authorList>
    </citation>
    <scope>NUCLEOTIDE SEQUENCE [LARGE SCALE GENOMIC DNA]</scope>
    <source>
        <strain evidence="8">TB1705</strain>
        <tissue evidence="8">Leaf</tissue>
    </source>
</reference>
<comment type="caution">
    <text evidence="8">The sequence shown here is derived from an EMBL/GenBank/DDBJ whole genome shotgun (WGS) entry which is preliminary data.</text>
</comment>
<feature type="transmembrane region" description="Helical" evidence="6">
    <location>
        <begin position="148"/>
        <end position="167"/>
    </location>
</feature>
<feature type="transmembrane region" description="Helical" evidence="6">
    <location>
        <begin position="205"/>
        <end position="229"/>
    </location>
</feature>
<name>A0A7J7NAL5_9MAGN</name>
<organism evidence="8 9">
    <name type="scientific">Kingdonia uniflora</name>
    <dbReference type="NCBI Taxonomy" id="39325"/>
    <lineage>
        <taxon>Eukaryota</taxon>
        <taxon>Viridiplantae</taxon>
        <taxon>Streptophyta</taxon>
        <taxon>Embryophyta</taxon>
        <taxon>Tracheophyta</taxon>
        <taxon>Spermatophyta</taxon>
        <taxon>Magnoliopsida</taxon>
        <taxon>Ranunculales</taxon>
        <taxon>Circaeasteraceae</taxon>
        <taxon>Kingdonia</taxon>
    </lineage>
</organism>
<comment type="subcellular location">
    <subcellularLocation>
        <location evidence="1">Membrane</location>
        <topology evidence="1">Multi-pass membrane protein</topology>
    </subcellularLocation>
</comment>
<dbReference type="Gene3D" id="1.20.1250.20">
    <property type="entry name" value="MFS general substrate transporter like domains"/>
    <property type="match status" value="1"/>
</dbReference>
<feature type="transmembrane region" description="Helical" evidence="6">
    <location>
        <begin position="495"/>
        <end position="516"/>
    </location>
</feature>
<dbReference type="SUPFAM" id="SSF103473">
    <property type="entry name" value="MFS general substrate transporter"/>
    <property type="match status" value="1"/>
</dbReference>
<dbReference type="OrthoDB" id="10262656at2759"/>
<feature type="transmembrane region" description="Helical" evidence="6">
    <location>
        <begin position="323"/>
        <end position="343"/>
    </location>
</feature>
<dbReference type="Proteomes" id="UP000541444">
    <property type="component" value="Unassembled WGS sequence"/>
</dbReference>
<dbReference type="InterPro" id="IPR036259">
    <property type="entry name" value="MFS_trans_sf"/>
</dbReference>
<feature type="transmembrane region" description="Helical" evidence="6">
    <location>
        <begin position="363"/>
        <end position="382"/>
    </location>
</feature>
<feature type="transmembrane region" description="Helical" evidence="6">
    <location>
        <begin position="394"/>
        <end position="413"/>
    </location>
</feature>
<feature type="transmembrane region" description="Helical" evidence="6">
    <location>
        <begin position="79"/>
        <end position="98"/>
    </location>
</feature>
<evidence type="ECO:0000259" key="7">
    <source>
        <dbReference type="PROSITE" id="PS50850"/>
    </source>
</evidence>
<feature type="transmembrane region" description="Helical" evidence="6">
    <location>
        <begin position="118"/>
        <end position="136"/>
    </location>
</feature>
<evidence type="ECO:0000256" key="1">
    <source>
        <dbReference type="ARBA" id="ARBA00004141"/>
    </source>
</evidence>
<dbReference type="EMBL" id="JACGCM010000957">
    <property type="protein sequence ID" value="KAF6163898.1"/>
    <property type="molecule type" value="Genomic_DNA"/>
</dbReference>
<dbReference type="CDD" id="cd17330">
    <property type="entry name" value="MFS_SLC46_TetA_like"/>
    <property type="match status" value="1"/>
</dbReference>
<evidence type="ECO:0000313" key="9">
    <source>
        <dbReference type="Proteomes" id="UP000541444"/>
    </source>
</evidence>
<evidence type="ECO:0000256" key="3">
    <source>
        <dbReference type="ARBA" id="ARBA00022692"/>
    </source>
</evidence>
<keyword evidence="4 6" id="KW-1133">Transmembrane helix</keyword>
<evidence type="ECO:0000313" key="8">
    <source>
        <dbReference type="EMBL" id="KAF6163898.1"/>
    </source>
</evidence>
<proteinExistence type="predicted"/>
<keyword evidence="9" id="KW-1185">Reference proteome</keyword>
<dbReference type="InterPro" id="IPR011701">
    <property type="entry name" value="MFS"/>
</dbReference>
<keyword evidence="2" id="KW-0813">Transport</keyword>
<dbReference type="PANTHER" id="PTHR23504:SF15">
    <property type="entry name" value="MAJOR FACILITATOR SUPERFAMILY (MFS) PROFILE DOMAIN-CONTAINING PROTEIN"/>
    <property type="match status" value="1"/>
</dbReference>
<evidence type="ECO:0000256" key="6">
    <source>
        <dbReference type="SAM" id="Phobius"/>
    </source>
</evidence>
<feature type="transmembrane region" description="Helical" evidence="6">
    <location>
        <begin position="249"/>
        <end position="270"/>
    </location>
</feature>
<dbReference type="AlphaFoldDB" id="A0A7J7NAL5"/>
<dbReference type="GO" id="GO:0022857">
    <property type="term" value="F:transmembrane transporter activity"/>
    <property type="evidence" value="ECO:0007669"/>
    <property type="project" value="InterPro"/>
</dbReference>
<dbReference type="GO" id="GO:0016020">
    <property type="term" value="C:membrane"/>
    <property type="evidence" value="ECO:0007669"/>
    <property type="project" value="UniProtKB-SubCell"/>
</dbReference>
<dbReference type="Pfam" id="PF07690">
    <property type="entry name" value="MFS_1"/>
    <property type="match status" value="1"/>
</dbReference>
<feature type="transmembrane region" description="Helical" evidence="6">
    <location>
        <begin position="419"/>
        <end position="443"/>
    </location>
</feature>
<keyword evidence="5 6" id="KW-0472">Membrane</keyword>
<evidence type="ECO:0000256" key="2">
    <source>
        <dbReference type="ARBA" id="ARBA00022448"/>
    </source>
</evidence>
<protein>
    <recommendedName>
        <fullName evidence="7">Major facilitator superfamily (MFS) profile domain-containing protein</fullName>
    </recommendedName>
</protein>
<evidence type="ECO:0000256" key="4">
    <source>
        <dbReference type="ARBA" id="ARBA00022989"/>
    </source>
</evidence>
<feature type="domain" description="Major facilitator superfamily (MFS) profile" evidence="7">
    <location>
        <begin position="80"/>
        <end position="519"/>
    </location>
</feature>